<dbReference type="Proteomes" id="UP001595957">
    <property type="component" value="Unassembled WGS sequence"/>
</dbReference>
<dbReference type="EMBL" id="JBHSFZ010000031">
    <property type="protein sequence ID" value="MFC4595453.1"/>
    <property type="molecule type" value="Genomic_DNA"/>
</dbReference>
<organism evidence="2 3">
    <name type="scientific">Sphingobium tyrosinilyticum</name>
    <dbReference type="NCBI Taxonomy" id="2715436"/>
    <lineage>
        <taxon>Bacteria</taxon>
        <taxon>Pseudomonadati</taxon>
        <taxon>Pseudomonadota</taxon>
        <taxon>Alphaproteobacteria</taxon>
        <taxon>Sphingomonadales</taxon>
        <taxon>Sphingomonadaceae</taxon>
        <taxon>Sphingobium</taxon>
    </lineage>
</organism>
<keyword evidence="3" id="KW-1185">Reference proteome</keyword>
<evidence type="ECO:0000313" key="3">
    <source>
        <dbReference type="Proteomes" id="UP001595957"/>
    </source>
</evidence>
<dbReference type="SUPFAM" id="SSF53474">
    <property type="entry name" value="alpha/beta-Hydrolases"/>
    <property type="match status" value="1"/>
</dbReference>
<protein>
    <submittedName>
        <fullName evidence="2">Acetylxylan esterase</fullName>
    </submittedName>
</protein>
<reference evidence="3" key="1">
    <citation type="journal article" date="2019" name="Int. J. Syst. Evol. Microbiol.">
        <title>The Global Catalogue of Microorganisms (GCM) 10K type strain sequencing project: providing services to taxonomists for standard genome sequencing and annotation.</title>
        <authorList>
            <consortium name="The Broad Institute Genomics Platform"/>
            <consortium name="The Broad Institute Genome Sequencing Center for Infectious Disease"/>
            <person name="Wu L."/>
            <person name="Ma J."/>
        </authorList>
    </citation>
    <scope>NUCLEOTIDE SEQUENCE [LARGE SCALE GENOMIC DNA]</scope>
    <source>
        <strain evidence="3">NBRC 103632</strain>
    </source>
</reference>
<evidence type="ECO:0000259" key="1">
    <source>
        <dbReference type="Pfam" id="PF05448"/>
    </source>
</evidence>
<feature type="domain" description="Acetyl xylan esterase" evidence="1">
    <location>
        <begin position="122"/>
        <end position="389"/>
    </location>
</feature>
<dbReference type="PANTHER" id="PTHR40111:SF1">
    <property type="entry name" value="CEPHALOSPORIN-C DEACETYLASE"/>
    <property type="match status" value="1"/>
</dbReference>
<dbReference type="PANTHER" id="PTHR40111">
    <property type="entry name" value="CEPHALOSPORIN-C DEACETYLASE"/>
    <property type="match status" value="1"/>
</dbReference>
<dbReference type="Pfam" id="PF05448">
    <property type="entry name" value="AXE1"/>
    <property type="match status" value="1"/>
</dbReference>
<gene>
    <name evidence="2" type="ORF">ACFO3E_14795</name>
</gene>
<evidence type="ECO:0000313" key="2">
    <source>
        <dbReference type="EMBL" id="MFC4595453.1"/>
    </source>
</evidence>
<dbReference type="Gene3D" id="3.40.50.1820">
    <property type="entry name" value="alpha/beta hydrolase"/>
    <property type="match status" value="1"/>
</dbReference>
<dbReference type="RefSeq" id="WP_380805643.1">
    <property type="nucleotide sequence ID" value="NZ_JBHSFZ010000031.1"/>
</dbReference>
<comment type="caution">
    <text evidence="2">The sequence shown here is derived from an EMBL/GenBank/DDBJ whole genome shotgun (WGS) entry which is preliminary data.</text>
</comment>
<dbReference type="InterPro" id="IPR039069">
    <property type="entry name" value="CE7"/>
</dbReference>
<proteinExistence type="predicted"/>
<name>A0ABV9F2J4_9SPHN</name>
<dbReference type="InterPro" id="IPR008391">
    <property type="entry name" value="AXE1_dom"/>
</dbReference>
<dbReference type="InterPro" id="IPR029058">
    <property type="entry name" value="AB_hydrolase_fold"/>
</dbReference>
<sequence length="432" mass="46355">MAVCLSTAGSAQEATQATAEALKVTPDHATGVYAVREPVGWTFAASGSAARRYTYAVRENNKRELLSGELDLSSGEGRITTELNHPGMLLVRLTPTLPTPLLSTAVRNKLTIGAAVAPERIRPGEAEPEDFDAFWSRKLKAQAAVPLNATETPVEATTAGIEMSSVTFDALGSKAHGYLAKPSGPGKYPALIIFQYAGVYKLPKSESAKRAKEGWLVLNIQAHDMAPDEATAPADYFLRGNRSRETSYFLGMYLRASRAVDYLRSHPEWDGRTIVLTGASQGGQQSFAAAGLNPGKITAVVVIVPAGADITGDRYGRRQGYPSWTSTDPAVVQTGRYFDIINFAPRIRAPTVAAVGLADIVAPPAGIVTAVNRIKAPKEAVLMVEADHTLNHINGNRRVDEALAELRRMGRLTIKKSWGGTVKVKVDATPHR</sequence>
<accession>A0ABV9F2J4</accession>